<feature type="domain" description="FAD dependent oxidoreductase" evidence="1">
    <location>
        <begin position="6"/>
        <end position="311"/>
    </location>
</feature>
<name>A0ABY0IDM6_9BACT</name>
<protein>
    <submittedName>
        <fullName evidence="2">FAD-binding oxidoreductase</fullName>
    </submittedName>
</protein>
<keyword evidence="3" id="KW-1185">Reference proteome</keyword>
<reference evidence="3" key="1">
    <citation type="journal article" date="2019" name="Int. J. Syst. Evol. Microbiol.">
        <title>Halobacteriovorax valvorus sp. nov., a novel prokaryotic predator isolated from coastal seawater of China.</title>
        <authorList>
            <person name="Chen M.-X."/>
        </authorList>
    </citation>
    <scope>NUCLEOTIDE SEQUENCE [LARGE SCALE GENOMIC DNA]</scope>
    <source>
        <strain evidence="3">BL9</strain>
    </source>
</reference>
<dbReference type="Gene3D" id="3.50.50.60">
    <property type="entry name" value="FAD/NAD(P)-binding domain"/>
    <property type="match status" value="1"/>
</dbReference>
<dbReference type="Proteomes" id="UP000443582">
    <property type="component" value="Unassembled WGS sequence"/>
</dbReference>
<evidence type="ECO:0000313" key="2">
    <source>
        <dbReference type="EMBL" id="RZF20700.1"/>
    </source>
</evidence>
<sequence length="312" mass="35397">MTKDFDYIVIGDGVAARSILYFLTRKFPDSRICQLFDNDAFPPCSINTTSVVSMGLFAEGLSKLGDILFHAHEFIDTFFKQEGIQGVHPATQYYLPPDIKEDPLKFKQFEARYGTNFENFKGLQTVAKDAYLINPQVFLGWLKAQYEDKIISRVQRVTELPKTNAKVILATSAYTSLFYKNKNLPEGKPVKGTFFSWNNFKADKSFVLSRGHYNLVYRKEDEILLFGANSIEGLCQLHSPKEVYEKLTIFEGDLPELKQLGSPQIHTGIRHKGKRRTPFCGEVEEGVYALTGLYKNGWSAGISLAKELVDML</sequence>
<evidence type="ECO:0000259" key="1">
    <source>
        <dbReference type="Pfam" id="PF01266"/>
    </source>
</evidence>
<comment type="caution">
    <text evidence="2">The sequence shown here is derived from an EMBL/GenBank/DDBJ whole genome shotgun (WGS) entry which is preliminary data.</text>
</comment>
<dbReference type="Gene3D" id="3.30.9.10">
    <property type="entry name" value="D-Amino Acid Oxidase, subunit A, domain 2"/>
    <property type="match status" value="1"/>
</dbReference>
<evidence type="ECO:0000313" key="3">
    <source>
        <dbReference type="Proteomes" id="UP000443582"/>
    </source>
</evidence>
<accession>A0ABY0IDM6</accession>
<dbReference type="InterPro" id="IPR036188">
    <property type="entry name" value="FAD/NAD-bd_sf"/>
</dbReference>
<dbReference type="RefSeq" id="WP_115362785.1">
    <property type="nucleotide sequence ID" value="NZ_QDKL01000003.1"/>
</dbReference>
<dbReference type="InterPro" id="IPR006076">
    <property type="entry name" value="FAD-dep_OxRdtase"/>
</dbReference>
<dbReference type="Pfam" id="PF01266">
    <property type="entry name" value="DAO"/>
    <property type="match status" value="1"/>
</dbReference>
<gene>
    <name evidence="2" type="ORF">DAY19_11995</name>
</gene>
<proteinExistence type="predicted"/>
<dbReference type="EMBL" id="QDKL01000003">
    <property type="protein sequence ID" value="RZF20700.1"/>
    <property type="molecule type" value="Genomic_DNA"/>
</dbReference>
<organism evidence="2 3">
    <name type="scientific">Halobacteriovorax vibrionivorans</name>
    <dbReference type="NCBI Taxonomy" id="2152716"/>
    <lineage>
        <taxon>Bacteria</taxon>
        <taxon>Pseudomonadati</taxon>
        <taxon>Bdellovibrionota</taxon>
        <taxon>Bacteriovoracia</taxon>
        <taxon>Bacteriovoracales</taxon>
        <taxon>Halobacteriovoraceae</taxon>
        <taxon>Halobacteriovorax</taxon>
    </lineage>
</organism>